<gene>
    <name evidence="2" type="ORF">CFN03_10760</name>
</gene>
<reference evidence="2 3" key="1">
    <citation type="submission" date="2017-07" db="EMBL/GenBank/DDBJ databases">
        <title>Shotgun whole genome sequences of three halophilic bacterial isolates.</title>
        <authorList>
            <person name="Pozzo T."/>
            <person name="Higdon S.M."/>
            <person name="Quillaguaman J."/>
        </authorList>
    </citation>
    <scope>NUCLEOTIDE SEQUENCE [LARGE SCALE GENOMIC DNA]</scope>
    <source>
        <strain evidence="2 3">BU-1</strain>
    </source>
</reference>
<comment type="caution">
    <text evidence="2">The sequence shown here is derived from an EMBL/GenBank/DDBJ whole genome shotgun (WGS) entry which is preliminary data.</text>
</comment>
<keyword evidence="2" id="KW-0378">Hydrolase</keyword>
<dbReference type="InterPro" id="IPR052179">
    <property type="entry name" value="DD-CPase-like"/>
</dbReference>
<dbReference type="GO" id="GO:0004180">
    <property type="term" value="F:carboxypeptidase activity"/>
    <property type="evidence" value="ECO:0007669"/>
    <property type="project" value="UniProtKB-KW"/>
</dbReference>
<dbReference type="PANTHER" id="PTHR34385">
    <property type="entry name" value="D-ALANYL-D-ALANINE CARBOXYPEPTIDASE"/>
    <property type="match status" value="1"/>
</dbReference>
<organism evidence="2 3">
    <name type="scientific">Salinicoccus roseus</name>
    <dbReference type="NCBI Taxonomy" id="45670"/>
    <lineage>
        <taxon>Bacteria</taxon>
        <taxon>Bacillati</taxon>
        <taxon>Bacillota</taxon>
        <taxon>Bacilli</taxon>
        <taxon>Bacillales</taxon>
        <taxon>Staphylococcaceae</taxon>
        <taxon>Salinicoccus</taxon>
    </lineage>
</organism>
<dbReference type="PANTHER" id="PTHR34385:SF1">
    <property type="entry name" value="PEPTIDOGLYCAN L-ALANYL-D-GLUTAMATE ENDOPEPTIDASE CWLK"/>
    <property type="match status" value="1"/>
</dbReference>
<dbReference type="RefSeq" id="WP_094907038.1">
    <property type="nucleotide sequence ID" value="NZ_BMCA01000003.1"/>
</dbReference>
<keyword evidence="2" id="KW-0645">Protease</keyword>
<dbReference type="SUPFAM" id="SSF55166">
    <property type="entry name" value="Hedgehog/DD-peptidase"/>
    <property type="match status" value="1"/>
</dbReference>
<dbReference type="Proteomes" id="UP000216682">
    <property type="component" value="Unassembled WGS sequence"/>
</dbReference>
<protein>
    <submittedName>
        <fullName evidence="2">D-alanyl-D-alanine carboxypeptidase</fullName>
    </submittedName>
</protein>
<dbReference type="Pfam" id="PF02557">
    <property type="entry name" value="VanY"/>
    <property type="match status" value="1"/>
</dbReference>
<dbReference type="CDD" id="cd14852">
    <property type="entry name" value="LD-carboxypeptidase"/>
    <property type="match status" value="1"/>
</dbReference>
<feature type="domain" description="D-alanyl-D-alanine carboxypeptidase-like core" evidence="1">
    <location>
        <begin position="82"/>
        <end position="208"/>
    </location>
</feature>
<dbReference type="PROSITE" id="PS51257">
    <property type="entry name" value="PROKAR_LIPOPROTEIN"/>
    <property type="match status" value="1"/>
</dbReference>
<accession>A0A265E533</accession>
<sequence length="229" mass="25816">MYKSVKSGLLPVLVLIVAGCGITLDEAETQAHDTFEKDYATAEVGELEALPDIEVIDGVTYVDDILVVNKEIPLPVDYNPGLQPEVIEAYQQMFRDGAERGLDFVLVSDFRTYEYQEQLYNNYVARDGQEAADQYSARPGHSEHQTGLTVDVGSTDSASNLTVEFGDTPEYEWMKDVAHEYGFIVRYPEGKEHITGYMYEPWHLRYVGEEEAEAIYESGLSLEEYLGID</sequence>
<dbReference type="AlphaFoldDB" id="A0A265E533"/>
<keyword evidence="2" id="KW-0121">Carboxypeptidase</keyword>
<dbReference type="GO" id="GO:0006508">
    <property type="term" value="P:proteolysis"/>
    <property type="evidence" value="ECO:0007669"/>
    <property type="project" value="InterPro"/>
</dbReference>
<evidence type="ECO:0000313" key="3">
    <source>
        <dbReference type="Proteomes" id="UP000216682"/>
    </source>
</evidence>
<dbReference type="Gene3D" id="3.30.1380.10">
    <property type="match status" value="1"/>
</dbReference>
<dbReference type="InterPro" id="IPR009045">
    <property type="entry name" value="Zn_M74/Hedgehog-like"/>
</dbReference>
<evidence type="ECO:0000313" key="2">
    <source>
        <dbReference type="EMBL" id="OZT76615.1"/>
    </source>
</evidence>
<dbReference type="InterPro" id="IPR058193">
    <property type="entry name" value="VanY/YodJ_core_dom"/>
</dbReference>
<name>A0A265E533_9STAP</name>
<dbReference type="InterPro" id="IPR003709">
    <property type="entry name" value="VanY-like_core_dom"/>
</dbReference>
<dbReference type="EMBL" id="NPEZ01000005">
    <property type="protein sequence ID" value="OZT76615.1"/>
    <property type="molecule type" value="Genomic_DNA"/>
</dbReference>
<evidence type="ECO:0000259" key="1">
    <source>
        <dbReference type="Pfam" id="PF02557"/>
    </source>
</evidence>
<proteinExistence type="predicted"/>